<keyword evidence="4" id="KW-1185">Reference proteome</keyword>
<feature type="region of interest" description="Disordered" evidence="1">
    <location>
        <begin position="58"/>
        <end position="141"/>
    </location>
</feature>
<keyword evidence="2" id="KW-1133">Transmembrane helix</keyword>
<protein>
    <recommendedName>
        <fullName evidence="5">YceG-like family protein</fullName>
    </recommendedName>
</protein>
<evidence type="ECO:0000313" key="4">
    <source>
        <dbReference type="Proteomes" id="UP000006094"/>
    </source>
</evidence>
<feature type="compositionally biased region" description="Polar residues" evidence="1">
    <location>
        <begin position="89"/>
        <end position="118"/>
    </location>
</feature>
<dbReference type="OrthoDB" id="1707965at2"/>
<evidence type="ECO:0000313" key="3">
    <source>
        <dbReference type="EMBL" id="AFS78261.1"/>
    </source>
</evidence>
<dbReference type="KEGG" id="cad:Curi_c12500"/>
<dbReference type="Gene3D" id="3.30.1490.480">
    <property type="entry name" value="Endolytic murein transglycosylase"/>
    <property type="match status" value="1"/>
</dbReference>
<evidence type="ECO:0008006" key="5">
    <source>
        <dbReference type="Google" id="ProtNLM"/>
    </source>
</evidence>
<feature type="compositionally biased region" description="Basic and acidic residues" evidence="1">
    <location>
        <begin position="58"/>
        <end position="86"/>
    </location>
</feature>
<dbReference type="AlphaFoldDB" id="K0B0T9"/>
<dbReference type="STRING" id="1128398.Curi_c12500"/>
<evidence type="ECO:0000256" key="2">
    <source>
        <dbReference type="SAM" id="Phobius"/>
    </source>
</evidence>
<proteinExistence type="predicted"/>
<dbReference type="Proteomes" id="UP000006094">
    <property type="component" value="Chromosome"/>
</dbReference>
<organism evidence="3 4">
    <name type="scientific">Gottschalkia acidurici (strain ATCC 7906 / DSM 604 / BCRC 14475 / CIP 104303 / KCTC 5404 / NCIMB 10678 / 9a)</name>
    <name type="common">Clostridium acidurici</name>
    <dbReference type="NCBI Taxonomy" id="1128398"/>
    <lineage>
        <taxon>Bacteria</taxon>
        <taxon>Bacillati</taxon>
        <taxon>Bacillota</taxon>
        <taxon>Tissierellia</taxon>
        <taxon>Tissierellales</taxon>
        <taxon>Gottschalkiaceae</taxon>
        <taxon>Gottschalkia</taxon>
    </lineage>
</organism>
<name>K0B0T9_GOTA9</name>
<keyword evidence="2" id="KW-0472">Membrane</keyword>
<reference evidence="3 4" key="1">
    <citation type="journal article" date="2012" name="PLoS ONE">
        <title>The purine-utilizing bacterium Clostridium acidurici 9a: a genome-guided metabolic reconsideration.</title>
        <authorList>
            <person name="Hartwich K."/>
            <person name="Poehlein A."/>
            <person name="Daniel R."/>
        </authorList>
    </citation>
    <scope>NUCLEOTIDE SEQUENCE [LARGE SCALE GENOMIC DNA]</scope>
    <source>
        <strain evidence="4">ATCC 7906 / DSM 604 / BCRC 14475 / CIP 104303 / KCTC 5404 / NCIMB 10678 / 9a</strain>
    </source>
</reference>
<keyword evidence="2" id="KW-0812">Transmembrane</keyword>
<dbReference type="RefSeq" id="WP_014967398.1">
    <property type="nucleotide sequence ID" value="NC_018664.1"/>
</dbReference>
<sequence>MSKNKIYYLILGLGLGIVLTSSINIAFNKPKQIEYSEQEIIEKARGLGMISVKENIEANSKKDQDKNNKEANKEDDIEEVSNKVEIDQESNNQVNNQPIKTKTSQTQAKGQAKTQSNTKPKEQKVQQKENVDSQPKYATINIGNGDTATSIVSRLKEANIIQDEEDFMRVLKENELQGKFITGSHQVKVNGTYDEILKSLIKEKDIKNMSTE</sequence>
<evidence type="ECO:0000256" key="1">
    <source>
        <dbReference type="SAM" id="MobiDB-lite"/>
    </source>
</evidence>
<dbReference type="HOGENOM" id="CLU_1297981_0_0_9"/>
<accession>K0B0T9</accession>
<gene>
    <name evidence="3" type="ordered locus">Curi_c12500</name>
</gene>
<dbReference type="EMBL" id="CP003326">
    <property type="protein sequence ID" value="AFS78261.1"/>
    <property type="molecule type" value="Genomic_DNA"/>
</dbReference>
<feature type="transmembrane region" description="Helical" evidence="2">
    <location>
        <begin position="6"/>
        <end position="27"/>
    </location>
</feature>
<feature type="compositionally biased region" description="Basic and acidic residues" evidence="1">
    <location>
        <begin position="119"/>
        <end position="131"/>
    </location>
</feature>